<evidence type="ECO:0000256" key="1">
    <source>
        <dbReference type="ARBA" id="ARBA00004123"/>
    </source>
</evidence>
<evidence type="ECO:0000256" key="2">
    <source>
        <dbReference type="ARBA" id="ARBA00023163"/>
    </source>
</evidence>
<feature type="region of interest" description="Disordered" evidence="4">
    <location>
        <begin position="25"/>
        <end position="139"/>
    </location>
</feature>
<dbReference type="OrthoDB" id="4703at2759"/>
<dbReference type="Proteomes" id="UP001154252">
    <property type="component" value="Unassembled WGS sequence"/>
</dbReference>
<dbReference type="EMBL" id="CAJVRC010000455">
    <property type="protein sequence ID" value="CAG8882882.1"/>
    <property type="molecule type" value="Genomic_DNA"/>
</dbReference>
<dbReference type="Gene3D" id="2.130.10.10">
    <property type="entry name" value="YVTN repeat-like/Quinoprotein amine dehydrogenase"/>
    <property type="match status" value="1"/>
</dbReference>
<dbReference type="AlphaFoldDB" id="A0A9W4K6A6"/>
<evidence type="ECO:0000256" key="3">
    <source>
        <dbReference type="ARBA" id="ARBA00023242"/>
    </source>
</evidence>
<name>A0A9W4K6A6_9EURO</name>
<keyword evidence="3" id="KW-0539">Nucleus</keyword>
<dbReference type="InterPro" id="IPR036322">
    <property type="entry name" value="WD40_repeat_dom_sf"/>
</dbReference>
<feature type="compositionally biased region" description="Acidic residues" evidence="4">
    <location>
        <begin position="66"/>
        <end position="105"/>
    </location>
</feature>
<keyword evidence="6" id="KW-1185">Reference proteome</keyword>
<dbReference type="InterPro" id="IPR015943">
    <property type="entry name" value="WD40/YVTN_repeat-like_dom_sf"/>
</dbReference>
<dbReference type="GO" id="GO:0005634">
    <property type="term" value="C:nucleus"/>
    <property type="evidence" value="ECO:0007669"/>
    <property type="project" value="UniProtKB-SubCell"/>
</dbReference>
<proteinExistence type="predicted"/>
<dbReference type="InterPro" id="IPR052416">
    <property type="entry name" value="GTF3C_component"/>
</dbReference>
<keyword evidence="2" id="KW-0804">Transcription</keyword>
<comment type="caution">
    <text evidence="5">The sequence shown here is derived from an EMBL/GenBank/DDBJ whole genome shotgun (WGS) entry which is preliminary data.</text>
</comment>
<dbReference type="PANTHER" id="PTHR15052">
    <property type="entry name" value="RNA POLYMERASE III TRANSCRIPTION INITIATION FACTOR COMPLEX SUBUNIT"/>
    <property type="match status" value="1"/>
</dbReference>
<evidence type="ECO:0000313" key="6">
    <source>
        <dbReference type="Proteomes" id="UP001154252"/>
    </source>
</evidence>
<reference evidence="5" key="1">
    <citation type="submission" date="2021-07" db="EMBL/GenBank/DDBJ databases">
        <authorList>
            <person name="Branca A.L. A."/>
        </authorList>
    </citation>
    <scope>NUCLEOTIDE SEQUENCE</scope>
</reference>
<dbReference type="SUPFAM" id="SSF50978">
    <property type="entry name" value="WD40 repeat-like"/>
    <property type="match status" value="1"/>
</dbReference>
<accession>A0A9W4K6A6</accession>
<dbReference type="GO" id="GO:0006383">
    <property type="term" value="P:transcription by RNA polymerase III"/>
    <property type="evidence" value="ECO:0007669"/>
    <property type="project" value="TreeGrafter"/>
</dbReference>
<organism evidence="5 6">
    <name type="scientific">Penicillium egyptiacum</name>
    <dbReference type="NCBI Taxonomy" id="1303716"/>
    <lineage>
        <taxon>Eukaryota</taxon>
        <taxon>Fungi</taxon>
        <taxon>Dikarya</taxon>
        <taxon>Ascomycota</taxon>
        <taxon>Pezizomycotina</taxon>
        <taxon>Eurotiomycetes</taxon>
        <taxon>Eurotiomycetidae</taxon>
        <taxon>Eurotiales</taxon>
        <taxon>Aspergillaceae</taxon>
        <taxon>Penicillium</taxon>
    </lineage>
</organism>
<evidence type="ECO:0008006" key="7">
    <source>
        <dbReference type="Google" id="ProtNLM"/>
    </source>
</evidence>
<gene>
    <name evidence="5" type="ORF">PEGY_LOCUS258</name>
</gene>
<protein>
    <recommendedName>
        <fullName evidence="7">Transcription factor TFIIIC complex subunit Tfc6</fullName>
    </recommendedName>
</protein>
<comment type="subcellular location">
    <subcellularLocation>
        <location evidence="1">Nucleus</location>
    </subcellularLocation>
</comment>
<dbReference type="PANTHER" id="PTHR15052:SF2">
    <property type="entry name" value="GENERAL TRANSCRIPTION FACTOR 3C POLYPEPTIDE 2"/>
    <property type="match status" value="1"/>
</dbReference>
<evidence type="ECO:0000313" key="5">
    <source>
        <dbReference type="EMBL" id="CAG8882882.1"/>
    </source>
</evidence>
<evidence type="ECO:0000256" key="4">
    <source>
        <dbReference type="SAM" id="MobiDB-lite"/>
    </source>
</evidence>
<sequence length="755" mass="84720">MPSSGRRSGRLKGPRAVYVDDPFKAAGISDDEDSINLESSRKGKKKRASTEDSASDNEFVAGSGEEAGEGIEEEEEQEGDSEEEIEEEFGPEADASDFEEMEIDSIENTPRKGRSMPCQHDGSAKKRRADGTVVPSDEETHIRGIIEPRDHLSKGTYYTLTFGSDDRDLMPAVHFRMRWNKGIDAVFPSRFTLEEREKKPEYLYGPTFGVHPDDVVKESTRGWDWYYDRDIGERFRKRQRIETIEESVAFQNYLPQPNTRKHGILLGPHDNQRLFELGYHESFDFGDAWEEPGSKADESGTGAKRIREGWMLNIGHKAHCMSWAPNQNGLAQYLAVAVPITEDQKNQYKSEDSEPISSFQPSEPFPSALQIWEFKGKPSDTPTMTLDMDSKPRLRQVLCADWGDLRRMVWCTLPRTERAEDKEEENESIGLLATVWGDGYVRVLDIKTGRGSQETEFRACPFGVIFTSTANVQDIVKIESPAFEARPPSTVCTCVTWLSPSDLVVGCGNGFVAIWNIGPSSASELLPYFYRPLHATYVLSITSAYPVHPQLVITISMDGETRMWSVLDPTSEMASTGRMRGASPFISYSPICQSVVAGDENEFARVIPIRRFFTTTTIARLSSTISAMAQCSNHHPCALFGSAAGEVVGTNPFRRVVYNKEQIWQQIWFTHEWIRTSKTDTMGTSRFHDGYRAENQKLAKYKLFETNPVNGMGTSTIFEENTHVTALGWNPNRPCAAWASAALGCGLVRVEDLAI</sequence>
<dbReference type="GO" id="GO:0000127">
    <property type="term" value="C:transcription factor TFIIIC complex"/>
    <property type="evidence" value="ECO:0007669"/>
    <property type="project" value="TreeGrafter"/>
</dbReference>